<dbReference type="Pfam" id="PF25607">
    <property type="entry name" value="DUF7939"/>
    <property type="match status" value="1"/>
</dbReference>
<keyword evidence="1" id="KW-0472">Membrane</keyword>
<dbReference type="EMBL" id="CP044399">
    <property type="protein sequence ID" value="QFI38370.1"/>
    <property type="molecule type" value="Genomic_DNA"/>
</dbReference>
<feature type="domain" description="DUF7939" evidence="2">
    <location>
        <begin position="484"/>
        <end position="565"/>
    </location>
</feature>
<accession>A0A5J6WMQ5</accession>
<sequence length="584" mass="64480">MVKAIQTHRRDSKLSLMASMVIIASLLFTFSFQANAALKVIASVNQNPIVQGNSFILEIRANESISASDWDNSVLLADFVVGRTSTSSQTSYINGTKSHVTTFTTVLMARTVGTYTIPAFSIDNATTKPININVISSSTANERGLNNRNIELKVNITDKNVYVGQQFIYTTTLYIAQNTEMQAGNITEPEVKDGTVKQIGKDENGSEIINGRRYQTITRQFAITINTAGVSVITPSRFEGQVSTAKRGYRSGPVTPVITQAETVNLNIQAQPATYKGEWLVSDFVQLDEELQPVQDTYQQGEPITRTMTLTAANVTKSALPDLAIAWPKTVKVYPDKPQLTSFAQQGNYFAQQVLSFAIIPNQVGELTLPEVSVPWFNSKSRQQEWATLPAKTVTVIANENSAAMINNANSIDTPASSTASKDQANIQAPPAANESPVWRWLTFIFAGLWLLTCVSWFMFRKNQLQTTKLGTNSQTLDTTTPDNVWPQLKSALKDNDAQQSSLLLHAWFKQQWPELKYTDLASLPISMECQQACHALLSFNYGKKSGSASWNGELLLTQLTKLRSVKHTVTKNQQSSIKTQLNP</sequence>
<evidence type="ECO:0000259" key="2">
    <source>
        <dbReference type="Pfam" id="PF25607"/>
    </source>
</evidence>
<organism evidence="3 4">
    <name type="scientific">Moritella marina ATCC 15381</name>
    <dbReference type="NCBI Taxonomy" id="1202962"/>
    <lineage>
        <taxon>Bacteria</taxon>
        <taxon>Pseudomonadati</taxon>
        <taxon>Pseudomonadota</taxon>
        <taxon>Gammaproteobacteria</taxon>
        <taxon>Alteromonadales</taxon>
        <taxon>Moritellaceae</taxon>
        <taxon>Moritella</taxon>
    </lineage>
</organism>
<dbReference type="OrthoDB" id="5293418at2"/>
<name>A0A5J6WMQ5_MORMI</name>
<dbReference type="PANTHER" id="PTHR40940:SF1">
    <property type="entry name" value="PROTEIN BATD"/>
    <property type="match status" value="1"/>
</dbReference>
<dbReference type="Proteomes" id="UP000327424">
    <property type="component" value="Chromosome"/>
</dbReference>
<dbReference type="AlphaFoldDB" id="A0A5J6WMQ5"/>
<dbReference type="InterPro" id="IPR025738">
    <property type="entry name" value="BatD"/>
</dbReference>
<evidence type="ECO:0000256" key="1">
    <source>
        <dbReference type="SAM" id="Phobius"/>
    </source>
</evidence>
<reference evidence="3 4" key="1">
    <citation type="submission" date="2019-09" db="EMBL/GenBank/DDBJ databases">
        <title>Hybrid Assembly of the complete Genome of the Deep-Sea Bacterium Moritella marina from long Nanopore and Illumina reads.</title>
        <authorList>
            <person name="Magin S."/>
            <person name="Georgoulis A."/>
            <person name="Papadimitriou K."/>
            <person name="Iliakis G."/>
            <person name="Vorgias C.E."/>
        </authorList>
    </citation>
    <scope>NUCLEOTIDE SEQUENCE [LARGE SCALE GENOMIC DNA]</scope>
    <source>
        <strain evidence="3 4">MP-1</strain>
    </source>
</reference>
<dbReference type="PANTHER" id="PTHR40940">
    <property type="entry name" value="PROTEIN BATD-RELATED"/>
    <property type="match status" value="1"/>
</dbReference>
<feature type="transmembrane region" description="Helical" evidence="1">
    <location>
        <begin position="438"/>
        <end position="460"/>
    </location>
</feature>
<dbReference type="KEGG" id="mmaa:FR932_11170"/>
<dbReference type="Pfam" id="PF13584">
    <property type="entry name" value="BatD"/>
    <property type="match status" value="1"/>
</dbReference>
<gene>
    <name evidence="3" type="ORF">FR932_11170</name>
</gene>
<keyword evidence="1" id="KW-0812">Transmembrane</keyword>
<keyword evidence="1" id="KW-1133">Transmembrane helix</keyword>
<evidence type="ECO:0000313" key="4">
    <source>
        <dbReference type="Proteomes" id="UP000327424"/>
    </source>
</evidence>
<keyword evidence="4" id="KW-1185">Reference proteome</keyword>
<dbReference type="InterPro" id="IPR057699">
    <property type="entry name" value="DUF7939"/>
</dbReference>
<dbReference type="RefSeq" id="WP_019442685.1">
    <property type="nucleotide sequence ID" value="NZ_ALOE01000034.1"/>
</dbReference>
<proteinExistence type="predicted"/>
<protein>
    <submittedName>
        <fullName evidence="3">Protein BatD</fullName>
    </submittedName>
</protein>
<evidence type="ECO:0000313" key="3">
    <source>
        <dbReference type="EMBL" id="QFI38370.1"/>
    </source>
</evidence>